<organism evidence="2 3">
    <name type="scientific">Pantoea rwandensis</name>
    <dbReference type="NCBI Taxonomy" id="1076550"/>
    <lineage>
        <taxon>Bacteria</taxon>
        <taxon>Pseudomonadati</taxon>
        <taxon>Pseudomonadota</taxon>
        <taxon>Gammaproteobacteria</taxon>
        <taxon>Enterobacterales</taxon>
        <taxon>Erwiniaceae</taxon>
        <taxon>Pantoea</taxon>
    </lineage>
</organism>
<feature type="region of interest" description="Disordered" evidence="1">
    <location>
        <begin position="1"/>
        <end position="23"/>
    </location>
</feature>
<evidence type="ECO:0000256" key="1">
    <source>
        <dbReference type="SAM" id="MobiDB-lite"/>
    </source>
</evidence>
<protein>
    <submittedName>
        <fullName evidence="2">Uncharacterized protein</fullName>
    </submittedName>
</protein>
<name>A0A1X1CQR8_9GAMM</name>
<dbReference type="EMBL" id="MLFR01000035">
    <property type="protein sequence ID" value="ORM66667.1"/>
    <property type="molecule type" value="Genomic_DNA"/>
</dbReference>
<dbReference type="AlphaFoldDB" id="A0A1X1CQR8"/>
<evidence type="ECO:0000313" key="3">
    <source>
        <dbReference type="Proteomes" id="UP000193558"/>
    </source>
</evidence>
<comment type="caution">
    <text evidence="2">The sequence shown here is derived from an EMBL/GenBank/DDBJ whole genome shotgun (WGS) entry which is preliminary data.</text>
</comment>
<feature type="compositionally biased region" description="Basic and acidic residues" evidence="1">
    <location>
        <begin position="1"/>
        <end position="12"/>
    </location>
</feature>
<accession>A0A1X1CQR8</accession>
<dbReference type="Proteomes" id="UP000193558">
    <property type="component" value="Unassembled WGS sequence"/>
</dbReference>
<gene>
    <name evidence="2" type="ORF">HA51_23100</name>
</gene>
<evidence type="ECO:0000313" key="2">
    <source>
        <dbReference type="EMBL" id="ORM66667.1"/>
    </source>
</evidence>
<proteinExistence type="predicted"/>
<reference evidence="2 3" key="1">
    <citation type="journal article" date="2017" name="Antonie Van Leeuwenhoek">
        <title>Phylogenomic resolution of the bacterial genus Pantoea and its relationship with Erwinia and Tatumella.</title>
        <authorList>
            <person name="Palmer M."/>
            <person name="Steenkamp E.T."/>
            <person name="Coetzee M.P."/>
            <person name="Chan W.Y."/>
            <person name="van Zyl E."/>
            <person name="De Maayer P."/>
            <person name="Coutinho T.A."/>
            <person name="Blom J."/>
            <person name="Smits T.H."/>
            <person name="Duffy B."/>
            <person name="Venter S.N."/>
        </authorList>
    </citation>
    <scope>NUCLEOTIDE SEQUENCE [LARGE SCALE GENOMIC DNA]</scope>
    <source>
        <strain evidence="2 3">LMG 26275</strain>
    </source>
</reference>
<sequence>MSTFNTRKDRAPDGTPKPHNLKQYDRYPSMRAFYNKSPAWWNRMHTTKRRRANDRQNLSRIIEGQDPESLLWMRDCLPQIFYW</sequence>